<dbReference type="Proteomes" id="UP000716446">
    <property type="component" value="Unassembled WGS sequence"/>
</dbReference>
<comment type="caution">
    <text evidence="2">The sequence shown here is derived from an EMBL/GenBank/DDBJ whole genome shotgun (WGS) entry which is preliminary data.</text>
</comment>
<sequence length="472" mass="53041">MAPTSRSSTKKVTVVDTRDIVSWTSVVTGEKIFYERFHEYDEEGEVLFVQLRMDEEGELIPWTKDEEDEEQALEMSDNNSVEEGEVDPDFVSEVTRAADEDHVAAQSNAQEAPKKKRAPTKRRQTTKVNKTTPHPTASLSAALLAVASVVDLVSDMTDLVQHEFILDFVAGPASEAVLQSTSQNSLSSMLKNFRVSDLSEVNGARAHAIEKGAYDSVRPGKLVNNRWVLNPRPIIFRPTNPELFLCFPHAGADEKITKATVEWYRTIDGRVAYAFEMLRVHDMWTEQLVLIEALEERSTFSIIPTDQIARPCRMVAIVMQEMEAGIFARPLQLVVVGDVDMDPKIWMDAYTVAHDTGYQYLTNADVIFVTIDRLKKLVASRAVGLSSLKRIVIDEPLYIKKPTWIILGALFRHPDMNPGVAAVFVGRKASLDEDTTSKIRNFATHTLPYWHAHTDESRAQAQAEWDAYAESV</sequence>
<organism evidence="2 3">
    <name type="scientific">Aureobasidium vineae</name>
    <dbReference type="NCBI Taxonomy" id="2773715"/>
    <lineage>
        <taxon>Eukaryota</taxon>
        <taxon>Fungi</taxon>
        <taxon>Dikarya</taxon>
        <taxon>Ascomycota</taxon>
        <taxon>Pezizomycotina</taxon>
        <taxon>Dothideomycetes</taxon>
        <taxon>Dothideomycetidae</taxon>
        <taxon>Dothideales</taxon>
        <taxon>Saccotheciaceae</taxon>
        <taxon>Aureobasidium</taxon>
    </lineage>
</organism>
<keyword evidence="3" id="KW-1185">Reference proteome</keyword>
<feature type="region of interest" description="Disordered" evidence="1">
    <location>
        <begin position="101"/>
        <end position="134"/>
    </location>
</feature>
<dbReference type="AlphaFoldDB" id="A0A9N8JUR7"/>
<name>A0A9N8JUR7_9PEZI</name>
<dbReference type="EMBL" id="CAIJEN010000015">
    <property type="protein sequence ID" value="CAD0095081.1"/>
    <property type="molecule type" value="Genomic_DNA"/>
</dbReference>
<accession>A0A9N8JUR7</accession>
<feature type="compositionally biased region" description="Basic residues" evidence="1">
    <location>
        <begin position="114"/>
        <end position="125"/>
    </location>
</feature>
<evidence type="ECO:0000256" key="1">
    <source>
        <dbReference type="SAM" id="MobiDB-lite"/>
    </source>
</evidence>
<evidence type="ECO:0000313" key="2">
    <source>
        <dbReference type="EMBL" id="CAD0095081.1"/>
    </source>
</evidence>
<proteinExistence type="predicted"/>
<reference evidence="2" key="1">
    <citation type="submission" date="2020-06" db="EMBL/GenBank/DDBJ databases">
        <authorList>
            <person name="Onetto C."/>
        </authorList>
    </citation>
    <scope>NUCLEOTIDE SEQUENCE</scope>
</reference>
<gene>
    <name evidence="2" type="ORF">AWRI4619_LOCUS8629</name>
</gene>
<feature type="region of interest" description="Disordered" evidence="1">
    <location>
        <begin position="65"/>
        <end position="85"/>
    </location>
</feature>
<evidence type="ECO:0000313" key="3">
    <source>
        <dbReference type="Proteomes" id="UP000716446"/>
    </source>
</evidence>
<protein>
    <submittedName>
        <fullName evidence="2">Uncharacterized protein</fullName>
    </submittedName>
</protein>